<sequence length="252" mass="29079">MNNLKQNLAKLAKEFCNKEIPDFNELFHEDPTTDDLEKLICIESVVEQSWHPLWYDTELGEKFHLVRWDYRGTGRIGWSMGTPTTMTFMKNNPDIKIDGFISVGGMIYLNFTEASLNTSEELVKYSIVAIDPDYKFSTIAYGLNGFSNFRTFKPASDQFRAFKLGESIIVPPEYRKFEAKQFDFRDFFSSLDIPTLNLIGEKDKLITLEHSLQFANLAKNGKKIVYKDIGHSPPWEDTKSVVRDIIEFVSNI</sequence>
<dbReference type="EMBL" id="LLXI01000194">
    <property type="protein sequence ID" value="PKY42366.1"/>
    <property type="molecule type" value="Genomic_DNA"/>
</dbReference>
<proteinExistence type="predicted"/>
<dbReference type="VEuPathDB" id="FungiDB:RhiirA1_452381"/>
<dbReference type="Proteomes" id="UP000234323">
    <property type="component" value="Unassembled WGS sequence"/>
</dbReference>
<protein>
    <submittedName>
        <fullName evidence="1">Alpha/beta-hydrolase</fullName>
    </submittedName>
</protein>
<dbReference type="VEuPathDB" id="FungiDB:FUN_021941"/>
<evidence type="ECO:0000313" key="1">
    <source>
        <dbReference type="EMBL" id="PKY42366.1"/>
    </source>
</evidence>
<organism evidence="1 2">
    <name type="scientific">Rhizophagus irregularis</name>
    <dbReference type="NCBI Taxonomy" id="588596"/>
    <lineage>
        <taxon>Eukaryota</taxon>
        <taxon>Fungi</taxon>
        <taxon>Fungi incertae sedis</taxon>
        <taxon>Mucoromycota</taxon>
        <taxon>Glomeromycotina</taxon>
        <taxon>Glomeromycetes</taxon>
        <taxon>Glomerales</taxon>
        <taxon>Glomeraceae</taxon>
        <taxon>Rhizophagus</taxon>
    </lineage>
</organism>
<evidence type="ECO:0000313" key="2">
    <source>
        <dbReference type="Proteomes" id="UP000234323"/>
    </source>
</evidence>
<keyword evidence="1" id="KW-0378">Hydrolase</keyword>
<keyword evidence="2" id="KW-1185">Reference proteome</keyword>
<dbReference type="VEuPathDB" id="FungiDB:RhiirFUN_003870"/>
<dbReference type="Gene3D" id="3.40.50.1820">
    <property type="entry name" value="alpha/beta hydrolase"/>
    <property type="match status" value="1"/>
</dbReference>
<dbReference type="AlphaFoldDB" id="A0A2I1G6W3"/>
<dbReference type="GO" id="GO:0016787">
    <property type="term" value="F:hydrolase activity"/>
    <property type="evidence" value="ECO:0007669"/>
    <property type="project" value="UniProtKB-KW"/>
</dbReference>
<comment type="caution">
    <text evidence="1">The sequence shown here is derived from an EMBL/GenBank/DDBJ whole genome shotgun (WGS) entry which is preliminary data.</text>
</comment>
<gene>
    <name evidence="1" type="ORF">RhiirA4_417421</name>
</gene>
<dbReference type="SUPFAM" id="SSF53474">
    <property type="entry name" value="alpha/beta-Hydrolases"/>
    <property type="match status" value="1"/>
</dbReference>
<name>A0A2I1G6W3_9GLOM</name>
<accession>A0A2I1G6W3</accession>
<dbReference type="InterPro" id="IPR029058">
    <property type="entry name" value="AB_hydrolase_fold"/>
</dbReference>
<reference evidence="1 2" key="1">
    <citation type="submission" date="2015-10" db="EMBL/GenBank/DDBJ databases">
        <title>Genome analyses suggest a sexual origin of heterokaryosis in a supposedly ancient asexual fungus.</title>
        <authorList>
            <person name="Ropars J."/>
            <person name="Sedzielewska K."/>
            <person name="Noel J."/>
            <person name="Charron P."/>
            <person name="Farinelli L."/>
            <person name="Marton T."/>
            <person name="Kruger M."/>
            <person name="Pelin A."/>
            <person name="Brachmann A."/>
            <person name="Corradi N."/>
        </authorList>
    </citation>
    <scope>NUCLEOTIDE SEQUENCE [LARGE SCALE GENOMIC DNA]</scope>
    <source>
        <strain evidence="1 2">A4</strain>
    </source>
</reference>